<reference evidence="2" key="1">
    <citation type="submission" date="2017-09" db="EMBL/GenBank/DDBJ databases">
        <title>Depth-based differentiation of microbial function through sediment-hosted aquifers and enrichment of novel symbionts in the deep terrestrial subsurface.</title>
        <authorList>
            <person name="Probst A.J."/>
            <person name="Ladd B."/>
            <person name="Jarett J.K."/>
            <person name="Geller-Mcgrath D.E."/>
            <person name="Sieber C.M.K."/>
            <person name="Emerson J.B."/>
            <person name="Anantharaman K."/>
            <person name="Thomas B.C."/>
            <person name="Malmstrom R."/>
            <person name="Stieglmeier M."/>
            <person name="Klingl A."/>
            <person name="Woyke T."/>
            <person name="Ryan C.M."/>
            <person name="Banfield J.F."/>
        </authorList>
    </citation>
    <scope>NUCLEOTIDE SEQUENCE [LARGE SCALE GENOMIC DNA]</scope>
</reference>
<dbReference type="AlphaFoldDB" id="A0A2M8LHK8"/>
<proteinExistence type="predicted"/>
<organism evidence="1 2">
    <name type="scientific">Candidatus Uhrbacteria bacterium CG10_big_fil_rev_8_21_14_0_10_48_16</name>
    <dbReference type="NCBI Taxonomy" id="1975038"/>
    <lineage>
        <taxon>Bacteria</taxon>
        <taxon>Candidatus Uhriibacteriota</taxon>
    </lineage>
</organism>
<evidence type="ECO:0008006" key="3">
    <source>
        <dbReference type="Google" id="ProtNLM"/>
    </source>
</evidence>
<name>A0A2M8LHK8_9BACT</name>
<gene>
    <name evidence="1" type="ORF">COV05_01925</name>
</gene>
<comment type="caution">
    <text evidence="1">The sequence shown here is derived from an EMBL/GenBank/DDBJ whole genome shotgun (WGS) entry which is preliminary data.</text>
</comment>
<evidence type="ECO:0000313" key="1">
    <source>
        <dbReference type="EMBL" id="PJE76930.1"/>
    </source>
</evidence>
<dbReference type="Proteomes" id="UP000231436">
    <property type="component" value="Unassembled WGS sequence"/>
</dbReference>
<dbReference type="SUPFAM" id="SSF53300">
    <property type="entry name" value="vWA-like"/>
    <property type="match status" value="1"/>
</dbReference>
<protein>
    <recommendedName>
        <fullName evidence="3">VWFA domain-containing protein</fullName>
    </recommendedName>
</protein>
<evidence type="ECO:0000313" key="2">
    <source>
        <dbReference type="Proteomes" id="UP000231436"/>
    </source>
</evidence>
<accession>A0A2M8LHK8</accession>
<dbReference type="InterPro" id="IPR036465">
    <property type="entry name" value="vWFA_dom_sf"/>
</dbReference>
<dbReference type="EMBL" id="PFEU01000008">
    <property type="protein sequence ID" value="PJE76930.1"/>
    <property type="molecule type" value="Genomic_DNA"/>
</dbReference>
<sequence>MDPITLAIIATLATSGTIGTAAGAVALYRAIERAGFPKTTPSGKPIMYERLTPEEIAIQMARRVVITHTLITIGHDRTGQKAVGERIIGHRKVGERKVGEKVVGYNVVSHRKVGERQIGEEQVGVRTTGHRWKESPIPADRVRLRAIRGLEEFHRRLPAELLLPPDMQELRILTGEAQVLAFERRLPIIEPIMVPIMEDVTEPVTEPVVEPVMEDVMEAVTETIWEPVYEPVTRKKTHGVYMLIDYSQSARVGLIGSIGRYSRPGHPWRGKLSDQAAVETLKRCQQEGIPFYCRAFHNEALKLFTWRPGDPPGNVMDYLNGCRHGGTNIAVAIETAIGDLTGEGLDSADLMLHTDGEDNLDESLRRRLDQANVRLHVQLYGVENETLRRLAHTWSLCPTNRYLSQVVTNS</sequence>
<dbReference type="Gene3D" id="3.40.50.410">
    <property type="entry name" value="von Willebrand factor, type A domain"/>
    <property type="match status" value="1"/>
</dbReference>